<feature type="non-terminal residue" evidence="3">
    <location>
        <position position="1"/>
    </location>
</feature>
<evidence type="ECO:0000256" key="2">
    <source>
        <dbReference type="SAM" id="Phobius"/>
    </source>
</evidence>
<proteinExistence type="predicted"/>
<gene>
    <name evidence="3" type="ORF">LTR16_004953</name>
</gene>
<comment type="caution">
    <text evidence="3">The sequence shown here is derived from an EMBL/GenBank/DDBJ whole genome shotgun (WGS) entry which is preliminary data.</text>
</comment>
<organism evidence="3 4">
    <name type="scientific">Cryomyces antarcticus</name>
    <dbReference type="NCBI Taxonomy" id="329879"/>
    <lineage>
        <taxon>Eukaryota</taxon>
        <taxon>Fungi</taxon>
        <taxon>Dikarya</taxon>
        <taxon>Ascomycota</taxon>
        <taxon>Pezizomycotina</taxon>
        <taxon>Dothideomycetes</taxon>
        <taxon>Dothideomycetes incertae sedis</taxon>
        <taxon>Cryomyces</taxon>
    </lineage>
</organism>
<sequence>PLAAQPAQPSPFRGRLPPAPIAPAHKLRNPPNPITFRKVPASEQRDFFRQMGITDPKDATASSSAVALHDEAPSSATSRSTRTSHRTLDDANADSDWVPGRGELKPSTWFLDSDNVATGLEDMLSSATLSNTPLAVRKAINQRRNPAGFGSSRAARFRRGGKRTANANTNADTTANEPAEGEAEVEAEREGEGEEHTWFTATNFLLLLAVPLVLSVVTVAVREGRDLVLRRLTGAQGVFDDLEWN</sequence>
<dbReference type="EMBL" id="JAVRRA010017143">
    <property type="protein sequence ID" value="KAK5200775.1"/>
    <property type="molecule type" value="Genomic_DNA"/>
</dbReference>
<name>A0ABR0LMW6_9PEZI</name>
<protein>
    <submittedName>
        <fullName evidence="3">Uncharacterized protein</fullName>
    </submittedName>
</protein>
<keyword evidence="2" id="KW-1133">Transmembrane helix</keyword>
<evidence type="ECO:0000313" key="4">
    <source>
        <dbReference type="Proteomes" id="UP001357485"/>
    </source>
</evidence>
<evidence type="ECO:0000313" key="3">
    <source>
        <dbReference type="EMBL" id="KAK5200775.1"/>
    </source>
</evidence>
<evidence type="ECO:0000256" key="1">
    <source>
        <dbReference type="SAM" id="MobiDB-lite"/>
    </source>
</evidence>
<keyword evidence="2" id="KW-0812">Transmembrane</keyword>
<reference evidence="3 4" key="1">
    <citation type="submission" date="2023-08" db="EMBL/GenBank/DDBJ databases">
        <title>Black Yeasts Isolated from many extreme environments.</title>
        <authorList>
            <person name="Coleine C."/>
            <person name="Stajich J.E."/>
            <person name="Selbmann L."/>
        </authorList>
    </citation>
    <scope>NUCLEOTIDE SEQUENCE [LARGE SCALE GENOMIC DNA]</scope>
    <source>
        <strain evidence="3 4">CCFEE 536</strain>
    </source>
</reference>
<feature type="region of interest" description="Disordered" evidence="1">
    <location>
        <begin position="141"/>
        <end position="192"/>
    </location>
</feature>
<keyword evidence="4" id="KW-1185">Reference proteome</keyword>
<feature type="transmembrane region" description="Helical" evidence="2">
    <location>
        <begin position="198"/>
        <end position="221"/>
    </location>
</feature>
<feature type="region of interest" description="Disordered" evidence="1">
    <location>
        <begin position="1"/>
        <end position="109"/>
    </location>
</feature>
<keyword evidence="2" id="KW-0472">Membrane</keyword>
<accession>A0ABR0LMW6</accession>
<dbReference type="Proteomes" id="UP001357485">
    <property type="component" value="Unassembled WGS sequence"/>
</dbReference>
<feature type="compositionally biased region" description="Low complexity" evidence="1">
    <location>
        <begin position="164"/>
        <end position="178"/>
    </location>
</feature>